<dbReference type="InterPro" id="IPR035973">
    <property type="entry name" value="Cyt_c_oxidase_su3-like_sf"/>
</dbReference>
<evidence type="ECO:0000256" key="6">
    <source>
        <dbReference type="ARBA" id="ARBA00022989"/>
    </source>
</evidence>
<evidence type="ECO:0000313" key="11">
    <source>
        <dbReference type="EMBL" id="AJF36621.1"/>
    </source>
</evidence>
<dbReference type="CDD" id="cd01665">
    <property type="entry name" value="Cyt_c_Oxidase_III"/>
    <property type="match status" value="1"/>
</dbReference>
<keyword evidence="11" id="KW-0560">Oxidoreductase</keyword>
<keyword evidence="7 9" id="KW-0472">Membrane</keyword>
<dbReference type="GO" id="GO:0031967">
    <property type="term" value="C:organelle envelope"/>
    <property type="evidence" value="ECO:0007669"/>
    <property type="project" value="UniProtKB-ARBA"/>
</dbReference>
<feature type="domain" description="Heme-copper oxidase subunit III family profile" evidence="10">
    <location>
        <begin position="4"/>
        <end position="263"/>
    </location>
</feature>
<organism evidence="11">
    <name type="scientific">Thecamonas trahens</name>
    <name type="common">Flagellate</name>
    <name type="synonym">Amastigomonas trahens</name>
    <dbReference type="NCBI Taxonomy" id="529818"/>
    <lineage>
        <taxon>Eukaryota</taxon>
        <taxon>Apusozoa</taxon>
        <taxon>Apusomonadida</taxon>
        <taxon>Apusomonadidae</taxon>
        <taxon>Thecamonas</taxon>
    </lineage>
</organism>
<dbReference type="GO" id="GO:0004129">
    <property type="term" value="F:cytochrome-c oxidase activity"/>
    <property type="evidence" value="ECO:0007669"/>
    <property type="project" value="InterPro"/>
</dbReference>
<dbReference type="Gene3D" id="1.20.120.80">
    <property type="entry name" value="Cytochrome c oxidase, subunit III, four-helix bundle"/>
    <property type="match status" value="1"/>
</dbReference>
<dbReference type="EMBL" id="KP165389">
    <property type="protein sequence ID" value="AJF36621.1"/>
    <property type="molecule type" value="Genomic_DNA"/>
</dbReference>
<feature type="transmembrane region" description="Helical" evidence="9">
    <location>
        <begin position="242"/>
        <end position="262"/>
    </location>
</feature>
<dbReference type="InterPro" id="IPR033945">
    <property type="entry name" value="Cyt_c_oxase_su3_dom"/>
</dbReference>
<dbReference type="PANTHER" id="PTHR11403">
    <property type="entry name" value="CYTOCHROME C OXIDASE SUBUNIT III"/>
    <property type="match status" value="1"/>
</dbReference>
<feature type="transmembrane region" description="Helical" evidence="9">
    <location>
        <begin position="201"/>
        <end position="222"/>
    </location>
</feature>
<keyword evidence="4 8" id="KW-0812">Transmembrane</keyword>
<keyword evidence="5" id="KW-1278">Translocase</keyword>
<geneLocation type="mitochondrion" evidence="11"/>
<comment type="similarity">
    <text evidence="2 8">Belongs to the cytochrome c oxidase subunit 3 family.</text>
</comment>
<evidence type="ECO:0000256" key="7">
    <source>
        <dbReference type="ARBA" id="ARBA00023136"/>
    </source>
</evidence>
<evidence type="ECO:0000256" key="5">
    <source>
        <dbReference type="ARBA" id="ARBA00022967"/>
    </source>
</evidence>
<keyword evidence="6 9" id="KW-1133">Transmembrane helix</keyword>
<dbReference type="FunFam" id="1.10.287.70:FF:000082">
    <property type="entry name" value="Cytochrome c oxidase subunit 3"/>
    <property type="match status" value="1"/>
</dbReference>
<dbReference type="InterPro" id="IPR000298">
    <property type="entry name" value="Cyt_c_oxidase-like_su3"/>
</dbReference>
<evidence type="ECO:0000256" key="2">
    <source>
        <dbReference type="ARBA" id="ARBA00010581"/>
    </source>
</evidence>
<dbReference type="GO" id="GO:0031090">
    <property type="term" value="C:organelle membrane"/>
    <property type="evidence" value="ECO:0007669"/>
    <property type="project" value="UniProtKB-ARBA"/>
</dbReference>
<dbReference type="GeneID" id="23454401"/>
<feature type="transmembrane region" description="Helical" evidence="9">
    <location>
        <begin position="81"/>
        <end position="104"/>
    </location>
</feature>
<evidence type="ECO:0000256" key="9">
    <source>
        <dbReference type="SAM" id="Phobius"/>
    </source>
</evidence>
<evidence type="ECO:0000256" key="3">
    <source>
        <dbReference type="ARBA" id="ARBA00015944"/>
    </source>
</evidence>
<dbReference type="SUPFAM" id="SSF81452">
    <property type="entry name" value="Cytochrome c oxidase subunit III-like"/>
    <property type="match status" value="1"/>
</dbReference>
<proteinExistence type="inferred from homology"/>
<dbReference type="GO" id="GO:0045277">
    <property type="term" value="C:respiratory chain complex IV"/>
    <property type="evidence" value="ECO:0007669"/>
    <property type="project" value="UniProtKB-ARBA"/>
</dbReference>
<evidence type="ECO:0000256" key="4">
    <source>
        <dbReference type="ARBA" id="ARBA00022692"/>
    </source>
</evidence>
<dbReference type="AlphaFoldDB" id="A0A0B5GSD8"/>
<dbReference type="Gene3D" id="1.10.287.70">
    <property type="match status" value="1"/>
</dbReference>
<dbReference type="InterPro" id="IPR024791">
    <property type="entry name" value="Cyt_c/ubiquinol_Oxase_su3"/>
</dbReference>
<dbReference type="GO" id="GO:0005739">
    <property type="term" value="C:mitochondrion"/>
    <property type="evidence" value="ECO:0007669"/>
    <property type="project" value="TreeGrafter"/>
</dbReference>
<dbReference type="RefSeq" id="YP_009121388.1">
    <property type="nucleotide sequence ID" value="NC_026452.1"/>
</dbReference>
<comment type="function">
    <text evidence="8">Component of the cytochrome c oxidase, the last enzyme in the mitochondrial electron transport chain which drives oxidative phosphorylation. The respiratory chain contains 3 multisubunit complexes succinate dehydrogenase (complex II, CII), ubiquinol-cytochrome c oxidoreductase (cytochrome b-c1 complex, complex III, CIII) and cytochrome c oxidase (complex IV, CIV), that cooperate to transfer electrons derived from NADH and succinate to molecular oxygen, creating an electrochemical gradient over the inner membrane that drives transmembrane transport and the ATP synthase. Cytochrome c oxidase is the component of the respiratory chain that catalyzes the reduction of oxygen to water. Electrons originating from reduced cytochrome c in the intermembrane space (IMS) are transferred via the dinuclear copper A center (CU(A)) of subunit 2 and heme A of subunit 1 to the active site in subunit 1, a binuclear center (BNC) formed by heme A3 and copper B (CU(B)). The BNC reduces molecular oxygen to 2 water molecules using 4 electrons from cytochrome c in the IMS and 4 protons from the mitochondrial matrix.</text>
</comment>
<dbReference type="InterPro" id="IPR013833">
    <property type="entry name" value="Cyt_c_oxidase_su3_a-hlx"/>
</dbReference>
<evidence type="ECO:0000256" key="8">
    <source>
        <dbReference type="RuleBase" id="RU003375"/>
    </source>
</evidence>
<dbReference type="GO" id="GO:0006123">
    <property type="term" value="P:mitochondrial electron transport, cytochrome c to oxygen"/>
    <property type="evidence" value="ECO:0007669"/>
    <property type="project" value="UniProtKB-ARBA"/>
</dbReference>
<dbReference type="PROSITE" id="PS50253">
    <property type="entry name" value="COX3"/>
    <property type="match status" value="1"/>
</dbReference>
<dbReference type="PANTHER" id="PTHR11403:SF7">
    <property type="entry name" value="CYTOCHROME C OXIDASE SUBUNIT 3"/>
    <property type="match status" value="1"/>
</dbReference>
<evidence type="ECO:0000259" key="10">
    <source>
        <dbReference type="PROSITE" id="PS50253"/>
    </source>
</evidence>
<feature type="transmembrane region" description="Helical" evidence="9">
    <location>
        <begin position="131"/>
        <end position="149"/>
    </location>
</feature>
<dbReference type="Pfam" id="PF00510">
    <property type="entry name" value="COX3"/>
    <property type="match status" value="1"/>
</dbReference>
<dbReference type="GO" id="GO:0016491">
    <property type="term" value="F:oxidoreductase activity"/>
    <property type="evidence" value="ECO:0007669"/>
    <property type="project" value="UniProtKB-KW"/>
</dbReference>
<keyword evidence="8 11" id="KW-0496">Mitochondrion</keyword>
<accession>A0A0B5GSD8</accession>
<reference evidence="11" key="1">
    <citation type="journal article" date="2014" name="Nucleic Acids Res.">
        <title>Widespread occurrence of organelle genome-encoded 5S rRNAs including permuted molecules.</title>
        <authorList>
            <person name="Valach M."/>
            <person name="Burger G."/>
            <person name="Gray M.W."/>
            <person name="Lang B.F."/>
        </authorList>
    </citation>
    <scope>NUCLEOTIDE SEQUENCE</scope>
    <source>
        <strain evidence="11">ATCC 50062</strain>
    </source>
</reference>
<gene>
    <name evidence="11" type="primary">cox3</name>
</gene>
<name>A0A0B5GSD8_THETB</name>
<feature type="transmembrane region" description="Helical" evidence="9">
    <location>
        <begin position="161"/>
        <end position="181"/>
    </location>
</feature>
<evidence type="ECO:0000256" key="1">
    <source>
        <dbReference type="ARBA" id="ARBA00004141"/>
    </source>
</evidence>
<dbReference type="FunFam" id="1.20.120.80:FF:000002">
    <property type="entry name" value="Cytochrome c oxidase subunit 3"/>
    <property type="match status" value="1"/>
</dbReference>
<comment type="subcellular location">
    <subcellularLocation>
        <location evidence="1">Membrane</location>
        <topology evidence="1">Multi-pass membrane protein</topology>
    </subcellularLocation>
</comment>
<sequence length="267" mass="30272">MSAHSHKFHLVDPSPWPFVMSMAALVTTTGGVLYMHSFAMGGTTLAFGIFMVLYTMYFWWRDVVRESTYEGHHTSVVQLGLRYGMILFILSEVMFFFAFFWAFFNASVAPTIEIGSIWPPLGIEVLNAFEVPLLNTAILLLSGATVTWAHHAIVAGNRREAILGLLFTVALGLIFTALQVFEYIDAPFNISDGIYGTTFYLATGFHGFHVIIGTIFLAVCLVRLINHHFTKEHHFGFEAAAWYWHFVDVVWLFLFVSIYWWGGIKAY</sequence>
<protein>
    <recommendedName>
        <fullName evidence="3 8">Cytochrome c oxidase subunit 3</fullName>
    </recommendedName>
</protein>
<feature type="transmembrane region" description="Helical" evidence="9">
    <location>
        <begin position="41"/>
        <end position="60"/>
    </location>
</feature>